<dbReference type="SUPFAM" id="SSF53474">
    <property type="entry name" value="alpha/beta-Hydrolases"/>
    <property type="match status" value="1"/>
</dbReference>
<dbReference type="PANTHER" id="PTHR17630">
    <property type="entry name" value="DIENELACTONE HYDROLASE"/>
    <property type="match status" value="1"/>
</dbReference>
<evidence type="ECO:0000259" key="1">
    <source>
        <dbReference type="Pfam" id="PF01738"/>
    </source>
</evidence>
<protein>
    <recommendedName>
        <fullName evidence="1">Dienelactone hydrolase domain-containing protein</fullName>
    </recommendedName>
</protein>
<dbReference type="EMBL" id="NKCI01000567">
    <property type="protein sequence ID" value="RSL39879.1"/>
    <property type="molecule type" value="Genomic_DNA"/>
</dbReference>
<proteinExistence type="predicted"/>
<dbReference type="InterPro" id="IPR029058">
    <property type="entry name" value="AB_hydrolase_fold"/>
</dbReference>
<accession>A0A428NGM1</accession>
<evidence type="ECO:0000313" key="2">
    <source>
        <dbReference type="EMBL" id="RSL39879.1"/>
    </source>
</evidence>
<dbReference type="AlphaFoldDB" id="A0A428NGM1"/>
<feature type="domain" description="Dienelactone hydrolase" evidence="1">
    <location>
        <begin position="60"/>
        <end position="194"/>
    </location>
</feature>
<keyword evidence="3" id="KW-1185">Reference proteome</keyword>
<gene>
    <name evidence="2" type="ORF">CEP54_016240</name>
</gene>
<dbReference type="InterPro" id="IPR002925">
    <property type="entry name" value="Dienelactn_hydro"/>
</dbReference>
<dbReference type="Pfam" id="PF01738">
    <property type="entry name" value="DLH"/>
    <property type="match status" value="1"/>
</dbReference>
<dbReference type="PANTHER" id="PTHR17630:SF105">
    <property type="entry name" value="DIENELACTONE HYDROLASE FAMILY PROTEIN (AFU_ORTHOLOGUE AFUA_4G08790)"/>
    <property type="match status" value="1"/>
</dbReference>
<dbReference type="Proteomes" id="UP000288168">
    <property type="component" value="Unassembled WGS sequence"/>
</dbReference>
<dbReference type="GO" id="GO:0016787">
    <property type="term" value="F:hydrolase activity"/>
    <property type="evidence" value="ECO:0007669"/>
    <property type="project" value="InterPro"/>
</dbReference>
<organism evidence="2 3">
    <name type="scientific">Fusarium duplospermum</name>
    <dbReference type="NCBI Taxonomy" id="1325734"/>
    <lineage>
        <taxon>Eukaryota</taxon>
        <taxon>Fungi</taxon>
        <taxon>Dikarya</taxon>
        <taxon>Ascomycota</taxon>
        <taxon>Pezizomycotina</taxon>
        <taxon>Sordariomycetes</taxon>
        <taxon>Hypocreomycetidae</taxon>
        <taxon>Hypocreales</taxon>
        <taxon>Nectriaceae</taxon>
        <taxon>Fusarium</taxon>
        <taxon>Fusarium solani species complex</taxon>
    </lineage>
</organism>
<dbReference type="Gene3D" id="3.40.50.1820">
    <property type="entry name" value="alpha/beta hydrolase"/>
    <property type="match status" value="1"/>
</dbReference>
<name>A0A428NGM1_9HYPO</name>
<dbReference type="OrthoDB" id="17560at2759"/>
<reference evidence="2 3" key="1">
    <citation type="submission" date="2017-06" db="EMBL/GenBank/DDBJ databases">
        <title>Comparative genomic analysis of Ambrosia Fusariam Clade fungi.</title>
        <authorList>
            <person name="Stajich J.E."/>
            <person name="Carrillo J."/>
            <person name="Kijimoto T."/>
            <person name="Eskalen A."/>
            <person name="O'Donnell K."/>
            <person name="Kasson M."/>
        </authorList>
    </citation>
    <scope>NUCLEOTIDE SEQUENCE [LARGE SCALE GENOMIC DNA]</scope>
    <source>
        <strain evidence="2 3">NRRL62584</strain>
    </source>
</reference>
<dbReference type="STRING" id="1325734.A0A428NGM1"/>
<comment type="caution">
    <text evidence="2">The sequence shown here is derived from an EMBL/GenBank/DDBJ whole genome shotgun (WGS) entry which is preliminary data.</text>
</comment>
<evidence type="ECO:0000313" key="3">
    <source>
        <dbReference type="Proteomes" id="UP000288168"/>
    </source>
</evidence>
<sequence length="198" mass="22116">MRKAAPLWLIETFRVMATPGNYMSKLYHIPQLIYGFVPFYFANRLSKTYSIVKTFFEELRRDEGAELKVGAAGFCWGGKHAVLLAGDEVRVNNKPVMDVVFTGHPSLLSIPADIEQIELLVSFAVGDDDMALSVDQCERIKAIVEAKPESQRGEVKIYPGCGHGFCVRADARLEEAAEPANEAEDQCIAWFKKHFGTE</sequence>